<evidence type="ECO:0000259" key="12">
    <source>
        <dbReference type="PROSITE" id="PS00434"/>
    </source>
</evidence>
<comment type="similarity">
    <text evidence="9">Belongs to the HSF family.</text>
</comment>
<dbReference type="InterPro" id="IPR036388">
    <property type="entry name" value="WH-like_DNA-bd_sf"/>
</dbReference>
<evidence type="ECO:0000256" key="3">
    <source>
        <dbReference type="ARBA" id="ARBA00022553"/>
    </source>
</evidence>
<dbReference type="GO" id="GO:0003700">
    <property type="term" value="F:DNA-binding transcription factor activity"/>
    <property type="evidence" value="ECO:0007669"/>
    <property type="project" value="InterPro"/>
</dbReference>
<dbReference type="SMART" id="SM00415">
    <property type="entry name" value="HSF"/>
    <property type="match status" value="1"/>
</dbReference>
<feature type="region of interest" description="Disordered" evidence="11">
    <location>
        <begin position="67"/>
        <end position="88"/>
    </location>
</feature>
<feature type="region of interest" description="Disordered" evidence="11">
    <location>
        <begin position="322"/>
        <end position="409"/>
    </location>
</feature>
<feature type="coiled-coil region" evidence="10">
    <location>
        <begin position="223"/>
        <end position="250"/>
    </location>
</feature>
<comment type="subcellular location">
    <subcellularLocation>
        <location evidence="1">Nucleus</location>
    </subcellularLocation>
</comment>
<keyword evidence="4" id="KW-0805">Transcription regulation</keyword>
<dbReference type="Gene3D" id="1.10.10.10">
    <property type="entry name" value="Winged helix-like DNA-binding domain superfamily/Winged helix DNA-binding domain"/>
    <property type="match status" value="1"/>
</dbReference>
<evidence type="ECO:0000256" key="6">
    <source>
        <dbReference type="ARBA" id="ARBA00023125"/>
    </source>
</evidence>
<dbReference type="InterPro" id="IPR036390">
    <property type="entry name" value="WH_DNA-bd_sf"/>
</dbReference>
<dbReference type="PANTHER" id="PTHR10015">
    <property type="entry name" value="HEAT SHOCK TRANSCRIPTION FACTOR"/>
    <property type="match status" value="1"/>
</dbReference>
<dbReference type="Pfam" id="PF00447">
    <property type="entry name" value="HSF_DNA-bind"/>
    <property type="match status" value="1"/>
</dbReference>
<evidence type="ECO:0000313" key="14">
    <source>
        <dbReference type="Proteomes" id="UP000594263"/>
    </source>
</evidence>
<name>A0A7N0TBS2_KALFE</name>
<evidence type="ECO:0000256" key="5">
    <source>
        <dbReference type="ARBA" id="ARBA00023016"/>
    </source>
</evidence>
<feature type="compositionally biased region" description="Low complexity" evidence="11">
    <location>
        <begin position="360"/>
        <end position="380"/>
    </location>
</feature>
<evidence type="ECO:0000256" key="8">
    <source>
        <dbReference type="ARBA" id="ARBA00023242"/>
    </source>
</evidence>
<dbReference type="GO" id="GO:0006357">
    <property type="term" value="P:regulation of transcription by RNA polymerase II"/>
    <property type="evidence" value="ECO:0007669"/>
    <property type="project" value="TreeGrafter"/>
</dbReference>
<dbReference type="PRINTS" id="PR00056">
    <property type="entry name" value="HSFDOMAIN"/>
</dbReference>
<evidence type="ECO:0000256" key="1">
    <source>
        <dbReference type="ARBA" id="ARBA00004123"/>
    </source>
</evidence>
<dbReference type="GO" id="GO:0000978">
    <property type="term" value="F:RNA polymerase II cis-regulatory region sequence-specific DNA binding"/>
    <property type="evidence" value="ECO:0007669"/>
    <property type="project" value="TreeGrafter"/>
</dbReference>
<reference evidence="13" key="1">
    <citation type="submission" date="2021-01" db="UniProtKB">
        <authorList>
            <consortium name="EnsemblPlants"/>
        </authorList>
    </citation>
    <scope>IDENTIFICATION</scope>
</reference>
<evidence type="ECO:0000256" key="4">
    <source>
        <dbReference type="ARBA" id="ARBA00023015"/>
    </source>
</evidence>
<dbReference type="OMA" id="IISYETR"/>
<dbReference type="EnsemblPlants" id="Kaladp0031s0107.1.v1.1">
    <property type="protein sequence ID" value="Kaladp0031s0107.1.v1.1"/>
    <property type="gene ID" value="Kaladp0031s0107.v1.1"/>
</dbReference>
<keyword evidence="7" id="KW-0804">Transcription</keyword>
<protein>
    <recommendedName>
        <fullName evidence="12">HSF-type DNA-binding domain-containing protein</fullName>
    </recommendedName>
</protein>
<keyword evidence="6" id="KW-0238">DNA-binding</keyword>
<evidence type="ECO:0000256" key="9">
    <source>
        <dbReference type="RuleBase" id="RU004020"/>
    </source>
</evidence>
<feature type="domain" description="HSF-type DNA-binding" evidence="12">
    <location>
        <begin position="145"/>
        <end position="169"/>
    </location>
</feature>
<evidence type="ECO:0000313" key="13">
    <source>
        <dbReference type="EnsemblPlants" id="Kaladp0031s0107.1.v1.1"/>
    </source>
</evidence>
<evidence type="ECO:0000256" key="2">
    <source>
        <dbReference type="ARBA" id="ARBA00011233"/>
    </source>
</evidence>
<keyword evidence="10" id="KW-0175">Coiled coil</keyword>
<feature type="region of interest" description="Disordered" evidence="11">
    <location>
        <begin position="275"/>
        <end position="297"/>
    </location>
</feature>
<dbReference type="PROSITE" id="PS00434">
    <property type="entry name" value="HSF_DOMAIN"/>
    <property type="match status" value="1"/>
</dbReference>
<dbReference type="Gramene" id="Kaladp0031s0107.1.v1.1">
    <property type="protein sequence ID" value="Kaladp0031s0107.1.v1.1"/>
    <property type="gene ID" value="Kaladp0031s0107.v1.1"/>
</dbReference>
<keyword evidence="8" id="KW-0539">Nucleus</keyword>
<accession>A0A7N0TBS2</accession>
<dbReference type="AlphaFoldDB" id="A0A7N0TBS2"/>
<keyword evidence="14" id="KW-1185">Reference proteome</keyword>
<dbReference type="InterPro" id="IPR000232">
    <property type="entry name" value="HSF_DNA-bd"/>
</dbReference>
<dbReference type="FunFam" id="1.10.10.10:FF:000037">
    <property type="entry name" value="Heat stress transcription factor B-4"/>
    <property type="match status" value="1"/>
</dbReference>
<comment type="subunit">
    <text evidence="2">Homotrimer.</text>
</comment>
<keyword evidence="5" id="KW-0346">Stress response</keyword>
<organism evidence="13 14">
    <name type="scientific">Kalanchoe fedtschenkoi</name>
    <name type="common">Lavender scallops</name>
    <name type="synonym">South American air plant</name>
    <dbReference type="NCBI Taxonomy" id="63787"/>
    <lineage>
        <taxon>Eukaryota</taxon>
        <taxon>Viridiplantae</taxon>
        <taxon>Streptophyta</taxon>
        <taxon>Embryophyta</taxon>
        <taxon>Tracheophyta</taxon>
        <taxon>Spermatophyta</taxon>
        <taxon>Magnoliopsida</taxon>
        <taxon>eudicotyledons</taxon>
        <taxon>Gunneridae</taxon>
        <taxon>Pentapetalae</taxon>
        <taxon>Saxifragales</taxon>
        <taxon>Crassulaceae</taxon>
        <taxon>Kalanchoe</taxon>
    </lineage>
</organism>
<proteinExistence type="inferred from homology"/>
<evidence type="ECO:0000256" key="11">
    <source>
        <dbReference type="SAM" id="MobiDB-lite"/>
    </source>
</evidence>
<dbReference type="GO" id="GO:0034605">
    <property type="term" value="P:cellular response to heat"/>
    <property type="evidence" value="ECO:0007669"/>
    <property type="project" value="TreeGrafter"/>
</dbReference>
<feature type="compositionally biased region" description="Polar residues" evidence="11">
    <location>
        <begin position="326"/>
        <end position="355"/>
    </location>
</feature>
<sequence>MIRPIISYETRTIASRWIEKSPPPPKNIKRTPTGTTRLRIFNLTRPHADTLHSSTVHLPSQYINSVKTQPRIAPPRPDQRSRTTREQLAERMDQAVMDGSDTIAPFVMKTFRMVCDPATDALICWGRGSNSFLVFDPLEFSHRVLPVYFKHNNFSSFVRQLNTYGFRKVDPDRWEFANEWFLRGQVHLLRNIVRRKHSRASSSASRVVEEMCGDEDQDILVEISKLKEEQRSIEMEIQDMTRRLDATERRPQQMMAFLHRAVEDPEIVPRMMLEKDKHQQQHSQQRRRVISDSPDKKRRLLFNATSSSSSSSMATTIKTEDEDDANLTTGSSPDQPGWCQSPQLSSSSAWLNNPLGSIHPAARAGGSGTPSAPGSAAYGGDKSSSDRYGGAFGCIQDDADLGANDPTPPYPFSLFRGGF</sequence>
<evidence type="ECO:0000256" key="10">
    <source>
        <dbReference type="SAM" id="Coils"/>
    </source>
</evidence>
<keyword evidence="3" id="KW-0597">Phosphoprotein</keyword>
<dbReference type="Proteomes" id="UP000594263">
    <property type="component" value="Unplaced"/>
</dbReference>
<dbReference type="PANTHER" id="PTHR10015:SF332">
    <property type="entry name" value="HEAT STRESS TRANSCRIPTION FACTOR C-1"/>
    <property type="match status" value="1"/>
</dbReference>
<evidence type="ECO:0000256" key="7">
    <source>
        <dbReference type="ARBA" id="ARBA00023163"/>
    </source>
</evidence>
<dbReference type="GO" id="GO:0005634">
    <property type="term" value="C:nucleus"/>
    <property type="evidence" value="ECO:0007669"/>
    <property type="project" value="UniProtKB-SubCell"/>
</dbReference>
<dbReference type="SUPFAM" id="SSF46785">
    <property type="entry name" value="Winged helix' DNA-binding domain"/>
    <property type="match status" value="1"/>
</dbReference>
<feature type="compositionally biased region" description="Basic and acidic residues" evidence="11">
    <location>
        <begin position="77"/>
        <end position="88"/>
    </location>
</feature>